<name>Q6W379_9CREN</name>
<evidence type="ECO:0000313" key="1">
    <source>
        <dbReference type="EMBL" id="AAR24490.1"/>
    </source>
</evidence>
<protein>
    <submittedName>
        <fullName evidence="1">Uncharacterized protein</fullName>
    </submittedName>
</protein>
<proteinExistence type="predicted"/>
<dbReference type="EMBL" id="AY316120">
    <property type="protein sequence ID" value="AAR24490.1"/>
    <property type="molecule type" value="Genomic_DNA"/>
</dbReference>
<dbReference type="AlphaFoldDB" id="Q6W379"/>
<reference evidence="1" key="1">
    <citation type="journal article" date="2004" name="Environ. Microbiol.">
        <title>Comparative analysis of a genome fragment of an uncultivated mesopelagic crenarchaeote reveals multiple horizontal gene transfers.</title>
        <authorList>
            <person name="Lopez-Garcia P."/>
            <person name="Brochier C."/>
            <person name="Moreira D."/>
            <person name="Rodriguez-Valera F."/>
        </authorList>
    </citation>
    <scope>NUCLEOTIDE SEQUENCE</scope>
</reference>
<sequence length="85" mass="10398">MAKTIVSVSKKHNSIWRMYFYYLNDDSEYKFQSKKINPLLVWFYKLQKSSLHTNICLICDRQFQFYKNRFEADMDICAECDPDEY</sequence>
<accession>Q6W379</accession>
<organism evidence="1">
    <name type="scientific">uncultured crenarchaeote DeepAnt-EC39</name>
    <dbReference type="NCBI Taxonomy" id="247023"/>
    <lineage>
        <taxon>Archaea</taxon>
        <taxon>Thermoproteota</taxon>
        <taxon>environmental samples</taxon>
    </lineage>
</organism>